<gene>
    <name evidence="2" type="ORF">L0M14_18980</name>
</gene>
<evidence type="ECO:0000256" key="1">
    <source>
        <dbReference type="SAM" id="SignalP"/>
    </source>
</evidence>
<dbReference type="Proteomes" id="UP001649230">
    <property type="component" value="Chromosome"/>
</dbReference>
<sequence length="81" mass="8430">MKNKQMKLILSQVVATAVLLQTAIVPSAVVAAASPEAIVLSNSAIPTKPIQKISAEKARYAPVKKLSLPSHLTRAQIGAAS</sequence>
<evidence type="ECO:0000313" key="2">
    <source>
        <dbReference type="EMBL" id="UJF31838.1"/>
    </source>
</evidence>
<keyword evidence="3" id="KW-1185">Reference proteome</keyword>
<feature type="signal peptide" evidence="1">
    <location>
        <begin position="1"/>
        <end position="31"/>
    </location>
</feature>
<protein>
    <submittedName>
        <fullName evidence="2">Uncharacterized protein</fullName>
    </submittedName>
</protein>
<dbReference type="RefSeq" id="WP_235118183.1">
    <property type="nucleotide sequence ID" value="NZ_CP090978.1"/>
</dbReference>
<evidence type="ECO:0000313" key="3">
    <source>
        <dbReference type="Proteomes" id="UP001649230"/>
    </source>
</evidence>
<accession>A0ABY3SD03</accession>
<dbReference type="EMBL" id="CP090978">
    <property type="protein sequence ID" value="UJF31838.1"/>
    <property type="molecule type" value="Genomic_DNA"/>
</dbReference>
<reference evidence="2 3" key="1">
    <citation type="journal article" date="2024" name="Int. J. Syst. Evol. Microbiol.">
        <title>Paenibacillus hexagrammi sp. nov., a novel bacterium isolated from the gut content of Hexagrammos agrammus.</title>
        <authorList>
            <person name="Jung H.K."/>
            <person name="Kim D.G."/>
            <person name="Zin H."/>
            <person name="Park J."/>
            <person name="Jung H."/>
            <person name="Kim Y.O."/>
            <person name="Kong H.J."/>
            <person name="Kim J.W."/>
            <person name="Kim Y.S."/>
        </authorList>
    </citation>
    <scope>NUCLEOTIDE SEQUENCE [LARGE SCALE GENOMIC DNA]</scope>
    <source>
        <strain evidence="2 3">YPD9-1</strain>
    </source>
</reference>
<organism evidence="2 3">
    <name type="scientific">Paenibacillus hexagrammi</name>
    <dbReference type="NCBI Taxonomy" id="2908839"/>
    <lineage>
        <taxon>Bacteria</taxon>
        <taxon>Bacillati</taxon>
        <taxon>Bacillota</taxon>
        <taxon>Bacilli</taxon>
        <taxon>Bacillales</taxon>
        <taxon>Paenibacillaceae</taxon>
        <taxon>Paenibacillus</taxon>
    </lineage>
</organism>
<proteinExistence type="predicted"/>
<name>A0ABY3SD03_9BACL</name>
<keyword evidence="1" id="KW-0732">Signal</keyword>
<feature type="chain" id="PRO_5047114813" evidence="1">
    <location>
        <begin position="32"/>
        <end position="81"/>
    </location>
</feature>